<protein>
    <recommendedName>
        <fullName evidence="3">Protein kinase domain-containing protein</fullName>
    </recommendedName>
</protein>
<keyword evidence="2" id="KW-1185">Reference proteome</keyword>
<organism evidence="1 2">
    <name type="scientific">Schizopora paradoxa</name>
    <dbReference type="NCBI Taxonomy" id="27342"/>
    <lineage>
        <taxon>Eukaryota</taxon>
        <taxon>Fungi</taxon>
        <taxon>Dikarya</taxon>
        <taxon>Basidiomycota</taxon>
        <taxon>Agaricomycotina</taxon>
        <taxon>Agaricomycetes</taxon>
        <taxon>Hymenochaetales</taxon>
        <taxon>Schizoporaceae</taxon>
        <taxon>Schizopora</taxon>
    </lineage>
</organism>
<gene>
    <name evidence="1" type="ORF">SCHPADRAFT_900535</name>
</gene>
<accession>A0A0H2SKK3</accession>
<proteinExistence type="predicted"/>
<reference evidence="1 2" key="1">
    <citation type="submission" date="2015-04" db="EMBL/GenBank/DDBJ databases">
        <title>Complete genome sequence of Schizopora paradoxa KUC8140, a cosmopolitan wood degrader in East Asia.</title>
        <authorList>
            <consortium name="DOE Joint Genome Institute"/>
            <person name="Min B."/>
            <person name="Park H."/>
            <person name="Jang Y."/>
            <person name="Kim J.-J."/>
            <person name="Kim K.H."/>
            <person name="Pangilinan J."/>
            <person name="Lipzen A."/>
            <person name="Riley R."/>
            <person name="Grigoriev I.V."/>
            <person name="Spatafora J.W."/>
            <person name="Choi I.-G."/>
        </authorList>
    </citation>
    <scope>NUCLEOTIDE SEQUENCE [LARGE SCALE GENOMIC DNA]</scope>
    <source>
        <strain evidence="1 2">KUC8140</strain>
    </source>
</reference>
<sequence length="167" mass="19730">MYDKLNVLQGKVIPKFYGYYEMDGLWEANPDCEFACILLEDCGDPIPFNGFFDFTQEDRKTIFKKLVEIHREGICPIHFSEDSIVVKQGDYRIIGLDKAWNHKCDWRDVMDQYMETSIHDYEKAFGCASLAMNGDKLGLWKLKYFDRERPEWPDYPEKEVPSTQTEE</sequence>
<dbReference type="Proteomes" id="UP000053477">
    <property type="component" value="Unassembled WGS sequence"/>
</dbReference>
<dbReference type="EMBL" id="KQ085903">
    <property type="protein sequence ID" value="KLO17601.1"/>
    <property type="molecule type" value="Genomic_DNA"/>
</dbReference>
<dbReference type="OrthoDB" id="3182995at2759"/>
<evidence type="ECO:0000313" key="2">
    <source>
        <dbReference type="Proteomes" id="UP000053477"/>
    </source>
</evidence>
<evidence type="ECO:0008006" key="3">
    <source>
        <dbReference type="Google" id="ProtNLM"/>
    </source>
</evidence>
<name>A0A0H2SKK3_9AGAM</name>
<dbReference type="AlphaFoldDB" id="A0A0H2SKK3"/>
<evidence type="ECO:0000313" key="1">
    <source>
        <dbReference type="EMBL" id="KLO17601.1"/>
    </source>
</evidence>
<dbReference type="InParanoid" id="A0A0H2SKK3"/>